<feature type="transmembrane region" description="Helical" evidence="1">
    <location>
        <begin position="107"/>
        <end position="127"/>
    </location>
</feature>
<reference evidence="3" key="1">
    <citation type="submission" date="2017-02" db="EMBL/GenBank/DDBJ databases">
        <authorList>
            <person name="Varghese N."/>
            <person name="Submissions S."/>
        </authorList>
    </citation>
    <scope>NUCLEOTIDE SEQUENCE [LARGE SCALE GENOMIC DNA]</scope>
    <source>
        <strain evidence="3">UM2</strain>
    </source>
</reference>
<evidence type="ECO:0000313" key="3">
    <source>
        <dbReference type="Proteomes" id="UP000189818"/>
    </source>
</evidence>
<feature type="transmembrane region" description="Helical" evidence="1">
    <location>
        <begin position="56"/>
        <end position="73"/>
    </location>
</feature>
<dbReference type="EMBL" id="FUYM01000001">
    <property type="protein sequence ID" value="SKB31446.1"/>
    <property type="molecule type" value="Genomic_DNA"/>
</dbReference>
<feature type="transmembrane region" description="Helical" evidence="1">
    <location>
        <begin position="28"/>
        <end position="44"/>
    </location>
</feature>
<keyword evidence="1" id="KW-0472">Membrane</keyword>
<organism evidence="2 3">
    <name type="scientific">Rhizorhabdus histidinilytica</name>
    <dbReference type="NCBI Taxonomy" id="439228"/>
    <lineage>
        <taxon>Bacteria</taxon>
        <taxon>Pseudomonadati</taxon>
        <taxon>Pseudomonadota</taxon>
        <taxon>Alphaproteobacteria</taxon>
        <taxon>Sphingomonadales</taxon>
        <taxon>Sphingomonadaceae</taxon>
        <taxon>Rhizorhabdus</taxon>
    </lineage>
</organism>
<protein>
    <recommendedName>
        <fullName evidence="4">VanZ family protein</fullName>
    </recommendedName>
</protein>
<name>A0A1T5A948_9SPHN</name>
<dbReference type="STRING" id="439228.SAMN06295920_101731"/>
<keyword evidence="3" id="KW-1185">Reference proteome</keyword>
<evidence type="ECO:0008006" key="4">
    <source>
        <dbReference type="Google" id="ProtNLM"/>
    </source>
</evidence>
<keyword evidence="1" id="KW-0812">Transmembrane</keyword>
<dbReference type="Proteomes" id="UP000189818">
    <property type="component" value="Unassembled WGS sequence"/>
</dbReference>
<accession>A0A1T5A948</accession>
<evidence type="ECO:0000313" key="2">
    <source>
        <dbReference type="EMBL" id="SKB31446.1"/>
    </source>
</evidence>
<dbReference type="AlphaFoldDB" id="A0A1T5A948"/>
<sequence>MAGYDPAIFISGQGMPLIALYRRFKSPVFWMTLLVVYGLAIMPADQAPSLGAGDKVNHIAAFFVLTLLGRTAYRSVAAWRLATGLSLFGILIELTQAIPALRRDASAWDWVADSAAILVALGAALIVERLRRR</sequence>
<evidence type="ECO:0000256" key="1">
    <source>
        <dbReference type="SAM" id="Phobius"/>
    </source>
</evidence>
<feature type="transmembrane region" description="Helical" evidence="1">
    <location>
        <begin position="80"/>
        <end position="101"/>
    </location>
</feature>
<proteinExistence type="predicted"/>
<gene>
    <name evidence="2" type="ORF">SAMN06295920_101731</name>
</gene>
<keyword evidence="1" id="KW-1133">Transmembrane helix</keyword>